<evidence type="ECO:0000313" key="9">
    <source>
        <dbReference type="Proteomes" id="UP000199134"/>
    </source>
</evidence>
<dbReference type="InterPro" id="IPR016193">
    <property type="entry name" value="Cytidine_deaminase-like"/>
</dbReference>
<evidence type="ECO:0000313" key="7">
    <source>
        <dbReference type="EMBL" id="SDO54498.1"/>
    </source>
</evidence>
<comment type="similarity">
    <text evidence="1">Belongs to the cytidine and deoxycytidylate deaminase family.</text>
</comment>
<evidence type="ECO:0000313" key="6">
    <source>
        <dbReference type="EMBL" id="SDH06147.1"/>
    </source>
</evidence>
<dbReference type="InterPro" id="IPR050202">
    <property type="entry name" value="Cyt/Deoxycyt_deaminase"/>
</dbReference>
<dbReference type="GO" id="GO:0005829">
    <property type="term" value="C:cytosol"/>
    <property type="evidence" value="ECO:0007669"/>
    <property type="project" value="TreeGrafter"/>
</dbReference>
<sequence>MKELKLKPVIMECQMEELTNDEQFLLQKAIESTNNSYAKYSHFHVGAAIQLSNGVVIPGCNQENAAFPAGICAERSAIFAAGAQYPDEAVEVIAIAAREPGGELTSEPVSPCGTCRQVIIETETRFSKPMRILLYGKNRIYVMDGIKNLMPLSFTEF</sequence>
<dbReference type="GO" id="GO:0055086">
    <property type="term" value="P:nucleobase-containing small molecule metabolic process"/>
    <property type="evidence" value="ECO:0007669"/>
    <property type="project" value="UniProtKB-ARBA"/>
</dbReference>
<dbReference type="InterPro" id="IPR016192">
    <property type="entry name" value="APOBEC/CMP_deaminase_Zn-bd"/>
</dbReference>
<evidence type="ECO:0000256" key="1">
    <source>
        <dbReference type="ARBA" id="ARBA00006576"/>
    </source>
</evidence>
<evidence type="ECO:0000313" key="8">
    <source>
        <dbReference type="Proteomes" id="UP000198779"/>
    </source>
</evidence>
<evidence type="ECO:0000259" key="5">
    <source>
        <dbReference type="PROSITE" id="PS51747"/>
    </source>
</evidence>
<name>A0A1H0KEW1_9BACT</name>
<dbReference type="OrthoDB" id="9795347at2"/>
<proteinExistence type="inferred from homology"/>
<dbReference type="GO" id="GO:0072527">
    <property type="term" value="P:pyrimidine-containing compound metabolic process"/>
    <property type="evidence" value="ECO:0007669"/>
    <property type="project" value="UniProtKB-ARBA"/>
</dbReference>
<dbReference type="Pfam" id="PF00383">
    <property type="entry name" value="dCMP_cyt_deam_1"/>
    <property type="match status" value="1"/>
</dbReference>
<dbReference type="PROSITE" id="PS00903">
    <property type="entry name" value="CYT_DCMP_DEAMINASES_1"/>
    <property type="match status" value="1"/>
</dbReference>
<keyword evidence="2" id="KW-0479">Metal-binding</keyword>
<evidence type="ECO:0000256" key="3">
    <source>
        <dbReference type="ARBA" id="ARBA00022801"/>
    </source>
</evidence>
<gene>
    <name evidence="7" type="ORF">SAMN04487900_12532</name>
    <name evidence="6" type="ORF">SAMN04487901_115114</name>
</gene>
<protein>
    <submittedName>
        <fullName evidence="7">Cytidine deaminase</fullName>
    </submittedName>
</protein>
<dbReference type="PROSITE" id="PS51747">
    <property type="entry name" value="CYT_DCMP_DEAMINASES_2"/>
    <property type="match status" value="1"/>
</dbReference>
<accession>A0A1G7ZC40</accession>
<dbReference type="GO" id="GO:0004126">
    <property type="term" value="F:cytidine deaminase activity"/>
    <property type="evidence" value="ECO:0007669"/>
    <property type="project" value="TreeGrafter"/>
</dbReference>
<dbReference type="InterPro" id="IPR002125">
    <property type="entry name" value="CMP_dCMP_dom"/>
</dbReference>
<dbReference type="PANTHER" id="PTHR11644">
    <property type="entry name" value="CYTIDINE DEAMINASE"/>
    <property type="match status" value="1"/>
</dbReference>
<keyword evidence="4" id="KW-0862">Zinc</keyword>
<reference evidence="7 8" key="2">
    <citation type="submission" date="2016-10" db="EMBL/GenBank/DDBJ databases">
        <authorList>
            <person name="Varghese N."/>
            <person name="Submissions S."/>
        </authorList>
    </citation>
    <scope>NUCLEOTIDE SEQUENCE</scope>
    <source>
        <strain evidence="7">BP1-145</strain>
        <strain evidence="8">BP1-148</strain>
    </source>
</reference>
<dbReference type="GO" id="GO:0042802">
    <property type="term" value="F:identical protein binding"/>
    <property type="evidence" value="ECO:0007669"/>
    <property type="project" value="UniProtKB-ARBA"/>
</dbReference>
<dbReference type="CDD" id="cd01283">
    <property type="entry name" value="cytidine_deaminase"/>
    <property type="match status" value="1"/>
</dbReference>
<keyword evidence="3" id="KW-0378">Hydrolase</keyword>
<dbReference type="SUPFAM" id="SSF53927">
    <property type="entry name" value="Cytidine deaminase-like"/>
    <property type="match status" value="1"/>
</dbReference>
<accession>A0A1H0KEW1</accession>
<evidence type="ECO:0000256" key="4">
    <source>
        <dbReference type="ARBA" id="ARBA00022833"/>
    </source>
</evidence>
<dbReference type="Gene3D" id="3.40.140.10">
    <property type="entry name" value="Cytidine Deaminase, domain 2"/>
    <property type="match status" value="1"/>
</dbReference>
<dbReference type="GO" id="GO:0008270">
    <property type="term" value="F:zinc ion binding"/>
    <property type="evidence" value="ECO:0007669"/>
    <property type="project" value="InterPro"/>
</dbReference>
<keyword evidence="8" id="KW-1185">Reference proteome</keyword>
<dbReference type="STRING" id="645274.SAMN04487901_115114"/>
<dbReference type="RefSeq" id="WP_091818702.1">
    <property type="nucleotide sequence ID" value="NZ_CP091790.1"/>
</dbReference>
<dbReference type="AlphaFoldDB" id="A0A1H0KEW1"/>
<dbReference type="EMBL" id="FNCQ01000015">
    <property type="protein sequence ID" value="SDH06147.1"/>
    <property type="molecule type" value="Genomic_DNA"/>
</dbReference>
<dbReference type="Proteomes" id="UP000198779">
    <property type="component" value="Unassembled WGS sequence"/>
</dbReference>
<dbReference type="Proteomes" id="UP000199134">
    <property type="component" value="Unassembled WGS sequence"/>
</dbReference>
<dbReference type="EMBL" id="FNIW01000025">
    <property type="protein sequence ID" value="SDO54498.1"/>
    <property type="molecule type" value="Genomic_DNA"/>
</dbReference>
<feature type="domain" description="CMP/dCMP-type deaminase" evidence="5">
    <location>
        <begin position="20"/>
        <end position="157"/>
    </location>
</feature>
<dbReference type="PANTHER" id="PTHR11644:SF2">
    <property type="entry name" value="CYTIDINE DEAMINASE"/>
    <property type="match status" value="1"/>
</dbReference>
<evidence type="ECO:0000256" key="2">
    <source>
        <dbReference type="ARBA" id="ARBA00022723"/>
    </source>
</evidence>
<organism evidence="7 9">
    <name type="scientific">Prevotella communis</name>
    <dbReference type="NCBI Taxonomy" id="2913614"/>
    <lineage>
        <taxon>Bacteria</taxon>
        <taxon>Pseudomonadati</taxon>
        <taxon>Bacteroidota</taxon>
        <taxon>Bacteroidia</taxon>
        <taxon>Bacteroidales</taxon>
        <taxon>Prevotellaceae</taxon>
        <taxon>Prevotella</taxon>
    </lineage>
</organism>
<reference evidence="6 9" key="1">
    <citation type="submission" date="2016-10" db="EMBL/GenBank/DDBJ databases">
        <authorList>
            <person name="de Groot N.N."/>
        </authorList>
    </citation>
    <scope>NUCLEOTIDE SEQUENCE [LARGE SCALE GENOMIC DNA]</scope>
    <source>
        <strain evidence="9">BP1-145</strain>
        <strain evidence="6">BP1-148</strain>
    </source>
</reference>
<dbReference type="NCBIfam" id="NF004064">
    <property type="entry name" value="PRK05578.1"/>
    <property type="match status" value="1"/>
</dbReference>